<feature type="transmembrane region" description="Helical" evidence="6">
    <location>
        <begin position="220"/>
        <end position="243"/>
    </location>
</feature>
<evidence type="ECO:0000313" key="8">
    <source>
        <dbReference type="Proteomes" id="UP000479756"/>
    </source>
</evidence>
<feature type="transmembrane region" description="Helical" evidence="6">
    <location>
        <begin position="255"/>
        <end position="288"/>
    </location>
</feature>
<dbReference type="GO" id="GO:0005886">
    <property type="term" value="C:plasma membrane"/>
    <property type="evidence" value="ECO:0007669"/>
    <property type="project" value="UniProtKB-SubCell"/>
</dbReference>
<evidence type="ECO:0000256" key="5">
    <source>
        <dbReference type="ARBA" id="ARBA00023136"/>
    </source>
</evidence>
<dbReference type="EMBL" id="JAAGWZ010000005">
    <property type="protein sequence ID" value="NEM92556.1"/>
    <property type="molecule type" value="Genomic_DNA"/>
</dbReference>
<dbReference type="Proteomes" id="UP000479756">
    <property type="component" value="Unassembled WGS sequence"/>
</dbReference>
<keyword evidence="5 6" id="KW-0472">Membrane</keyword>
<feature type="transmembrane region" description="Helical" evidence="6">
    <location>
        <begin position="167"/>
        <end position="189"/>
    </location>
</feature>
<dbReference type="GO" id="GO:0022857">
    <property type="term" value="F:transmembrane transporter activity"/>
    <property type="evidence" value="ECO:0007669"/>
    <property type="project" value="InterPro"/>
</dbReference>
<name>A0A7C9TS01_9MICO</name>
<keyword evidence="8" id="KW-1185">Reference proteome</keyword>
<dbReference type="CDD" id="cd06579">
    <property type="entry name" value="TM_PBP1_transp_AraH_like"/>
    <property type="match status" value="1"/>
</dbReference>
<comment type="caution">
    <text evidence="7">The sequence shown here is derived from an EMBL/GenBank/DDBJ whole genome shotgun (WGS) entry which is preliminary data.</text>
</comment>
<evidence type="ECO:0000256" key="4">
    <source>
        <dbReference type="ARBA" id="ARBA00022989"/>
    </source>
</evidence>
<keyword evidence="2" id="KW-1003">Cell membrane</keyword>
<comment type="subcellular location">
    <subcellularLocation>
        <location evidence="1">Cell membrane</location>
        <topology evidence="1">Multi-pass membrane protein</topology>
    </subcellularLocation>
</comment>
<protein>
    <submittedName>
        <fullName evidence="7">ABC transporter permease</fullName>
    </submittedName>
</protein>
<keyword evidence="3 6" id="KW-0812">Transmembrane</keyword>
<reference evidence="7 8" key="1">
    <citation type="journal article" date="2014" name="Int. J. Syst. Evol. Microbiol.">
        <title>Description of Galbitalea soli gen. nov., sp. nov., and Frondihabitans sucicola sp. nov.</title>
        <authorList>
            <person name="Kim S.J."/>
            <person name="Lim J.M."/>
            <person name="Ahn J.H."/>
            <person name="Weon H.Y."/>
            <person name="Hamada M."/>
            <person name="Suzuki K."/>
            <person name="Ahn T.Y."/>
            <person name="Kwon S.W."/>
        </authorList>
    </citation>
    <scope>NUCLEOTIDE SEQUENCE [LARGE SCALE GENOMIC DNA]</scope>
    <source>
        <strain evidence="7 8">NBRC 108727</strain>
    </source>
</reference>
<organism evidence="7 8">
    <name type="scientific">Galbitalea soli</name>
    <dbReference type="NCBI Taxonomy" id="1268042"/>
    <lineage>
        <taxon>Bacteria</taxon>
        <taxon>Bacillati</taxon>
        <taxon>Actinomycetota</taxon>
        <taxon>Actinomycetes</taxon>
        <taxon>Micrococcales</taxon>
        <taxon>Microbacteriaceae</taxon>
        <taxon>Galbitalea</taxon>
    </lineage>
</organism>
<keyword evidence="4 6" id="KW-1133">Transmembrane helix</keyword>
<sequence length="350" mass="35862">MSAHHTDQGCDVNLRRFRWPDETGIFVVLLIVLGVFAALSESFRSASNGGILLLNGSVVGFLALGQTFVLLTGGIDLSTGAMIATTGVLAPIMLKAGIPWPIAALLTLGIGAGAGAISGIVVHYVKVPPFIATFAAQGVLSSIPLIITGANSVTVTDQGFAFIGQGYLAGIPVPVVLLILAAILGALFLRWTKAGVHLYAVGGNRAAARLAGVNIARTTILAYALSGMCGAFGGLIATSRLMVGFPNTGLGNELFFSIAAAVVGGVSLFGGIGSIPGAMIGAVLIATVSDGMNVTNVNSYWQPLVIGVIILLGVAIDTYRRSRRGNPIRLSRWNAIRSGRRAAVGTPAKS</sequence>
<dbReference type="PANTHER" id="PTHR32196:SF72">
    <property type="entry name" value="RIBOSE IMPORT PERMEASE PROTEIN RBSC"/>
    <property type="match status" value="1"/>
</dbReference>
<feature type="transmembrane region" description="Helical" evidence="6">
    <location>
        <begin position="101"/>
        <end position="125"/>
    </location>
</feature>
<evidence type="ECO:0000256" key="6">
    <source>
        <dbReference type="SAM" id="Phobius"/>
    </source>
</evidence>
<evidence type="ECO:0000256" key="3">
    <source>
        <dbReference type="ARBA" id="ARBA00022692"/>
    </source>
</evidence>
<feature type="transmembrane region" description="Helical" evidence="6">
    <location>
        <begin position="131"/>
        <end position="155"/>
    </location>
</feature>
<feature type="transmembrane region" description="Helical" evidence="6">
    <location>
        <begin position="300"/>
        <end position="319"/>
    </location>
</feature>
<feature type="transmembrane region" description="Helical" evidence="6">
    <location>
        <begin position="51"/>
        <end position="71"/>
    </location>
</feature>
<dbReference type="InterPro" id="IPR001851">
    <property type="entry name" value="ABC_transp_permease"/>
</dbReference>
<dbReference type="PANTHER" id="PTHR32196">
    <property type="entry name" value="ABC TRANSPORTER PERMEASE PROTEIN YPHD-RELATED-RELATED"/>
    <property type="match status" value="1"/>
</dbReference>
<proteinExistence type="predicted"/>
<gene>
    <name evidence="7" type="ORF">G3T37_14485</name>
</gene>
<dbReference type="AlphaFoldDB" id="A0A7C9TS01"/>
<evidence type="ECO:0000256" key="2">
    <source>
        <dbReference type="ARBA" id="ARBA00022475"/>
    </source>
</evidence>
<evidence type="ECO:0000313" key="7">
    <source>
        <dbReference type="EMBL" id="NEM92556.1"/>
    </source>
</evidence>
<dbReference type="Pfam" id="PF02653">
    <property type="entry name" value="BPD_transp_2"/>
    <property type="match status" value="1"/>
</dbReference>
<evidence type="ECO:0000256" key="1">
    <source>
        <dbReference type="ARBA" id="ARBA00004651"/>
    </source>
</evidence>
<accession>A0A7C9TS01</accession>
<feature type="transmembrane region" description="Helical" evidence="6">
    <location>
        <begin position="23"/>
        <end position="39"/>
    </location>
</feature>